<comment type="subcellular location">
    <subcellularLocation>
        <location evidence="3">Mitochondrion</location>
    </subcellularLocation>
</comment>
<keyword evidence="12" id="KW-0067">ATP-binding</keyword>
<comment type="catalytic activity">
    <reaction evidence="16">
        <text>dihydroxyacetone + ATP = dihydroxyacetone phosphate + ADP + H(+)</text>
        <dbReference type="Rhea" id="RHEA:15773"/>
        <dbReference type="ChEBI" id="CHEBI:15378"/>
        <dbReference type="ChEBI" id="CHEBI:16016"/>
        <dbReference type="ChEBI" id="CHEBI:30616"/>
        <dbReference type="ChEBI" id="CHEBI:57642"/>
        <dbReference type="ChEBI" id="CHEBI:456216"/>
        <dbReference type="EC" id="2.7.1.29"/>
    </reaction>
</comment>
<dbReference type="InterPro" id="IPR032259">
    <property type="entry name" value="HIBYL-CoA-H"/>
</dbReference>
<evidence type="ECO:0000256" key="5">
    <source>
        <dbReference type="ARBA" id="ARBA00008757"/>
    </source>
</evidence>
<evidence type="ECO:0000256" key="1">
    <source>
        <dbReference type="ARBA" id="ARBA00001709"/>
    </source>
</evidence>
<reference evidence="20" key="2">
    <citation type="submission" date="2023-05" db="EMBL/GenBank/DDBJ databases">
        <authorList>
            <consortium name="Lawrence Berkeley National Laboratory"/>
            <person name="Steindorff A."/>
            <person name="Hensen N."/>
            <person name="Bonometti L."/>
            <person name="Westerberg I."/>
            <person name="Brannstrom I.O."/>
            <person name="Guillou S."/>
            <person name="Cros-Aarteil S."/>
            <person name="Calhoun S."/>
            <person name="Haridas S."/>
            <person name="Kuo A."/>
            <person name="Mondo S."/>
            <person name="Pangilinan J."/>
            <person name="Riley R."/>
            <person name="Labutti K."/>
            <person name="Andreopoulos B."/>
            <person name="Lipzen A."/>
            <person name="Chen C."/>
            <person name="Yanf M."/>
            <person name="Daum C."/>
            <person name="Ng V."/>
            <person name="Clum A."/>
            <person name="Ohm R."/>
            <person name="Martin F."/>
            <person name="Silar P."/>
            <person name="Natvig D."/>
            <person name="Lalanne C."/>
            <person name="Gautier V."/>
            <person name="Ament-Velasquez S.L."/>
            <person name="Kruys A."/>
            <person name="Hutchinson M.I."/>
            <person name="Powell A.J."/>
            <person name="Barry K."/>
            <person name="Miller A.N."/>
            <person name="Grigoriev I.V."/>
            <person name="Debuchy R."/>
            <person name="Gladieux P."/>
            <person name="Thoren M.H."/>
            <person name="Johannesson H."/>
        </authorList>
    </citation>
    <scope>NUCLEOTIDE SEQUENCE</scope>
    <source>
        <strain evidence="20">PSN243</strain>
    </source>
</reference>
<comment type="function">
    <text evidence="2">Catalyzes both the phosphorylation of dihydroxyacetone and of glyceraldehyde.</text>
</comment>
<dbReference type="GO" id="GO:0006071">
    <property type="term" value="P:glycerol metabolic process"/>
    <property type="evidence" value="ECO:0007669"/>
    <property type="project" value="UniProtKB-KW"/>
</dbReference>
<evidence type="ECO:0000256" key="10">
    <source>
        <dbReference type="ARBA" id="ARBA00022798"/>
    </source>
</evidence>
<dbReference type="Gene3D" id="1.25.40.340">
    <property type="match status" value="1"/>
</dbReference>
<dbReference type="PROSITE" id="PS51481">
    <property type="entry name" value="DHAK"/>
    <property type="match status" value="1"/>
</dbReference>
<comment type="catalytic activity">
    <reaction evidence="15">
        <text>D-glyceraldehyde + ATP = D-glyceraldehyde 3-phosphate + ADP + H(+)</text>
        <dbReference type="Rhea" id="RHEA:13941"/>
        <dbReference type="ChEBI" id="CHEBI:15378"/>
        <dbReference type="ChEBI" id="CHEBI:17378"/>
        <dbReference type="ChEBI" id="CHEBI:30616"/>
        <dbReference type="ChEBI" id="CHEBI:59776"/>
        <dbReference type="ChEBI" id="CHEBI:456216"/>
        <dbReference type="EC" id="2.7.1.28"/>
    </reaction>
</comment>
<dbReference type="GO" id="GO:0005524">
    <property type="term" value="F:ATP binding"/>
    <property type="evidence" value="ECO:0007669"/>
    <property type="project" value="UniProtKB-KW"/>
</dbReference>
<dbReference type="InterPro" id="IPR004007">
    <property type="entry name" value="DhaL_dom"/>
</dbReference>
<dbReference type="Pfam" id="PF16113">
    <property type="entry name" value="ECH_2"/>
    <property type="match status" value="1"/>
</dbReference>
<keyword evidence="17" id="KW-0175">Coiled coil</keyword>
<dbReference type="FunFam" id="3.90.226.10:FF:000026">
    <property type="entry name" value="3-hydroxyisobutyryl-CoA hydrolase, mitochondrial"/>
    <property type="match status" value="1"/>
</dbReference>
<evidence type="ECO:0000256" key="13">
    <source>
        <dbReference type="ARBA" id="ARBA00023128"/>
    </source>
</evidence>
<evidence type="ECO:0000256" key="6">
    <source>
        <dbReference type="ARBA" id="ARBA00011915"/>
    </source>
</evidence>
<evidence type="ECO:0000256" key="7">
    <source>
        <dbReference type="ARBA" id="ARBA00012107"/>
    </source>
</evidence>
<keyword evidence="11" id="KW-0378">Hydrolase</keyword>
<dbReference type="NCBIfam" id="NF004127">
    <property type="entry name" value="PRK05617.1"/>
    <property type="match status" value="1"/>
</dbReference>
<evidence type="ECO:0000256" key="16">
    <source>
        <dbReference type="ARBA" id="ARBA00048898"/>
    </source>
</evidence>
<gene>
    <name evidence="20" type="ORF">QBC34DRAFT_446575</name>
</gene>
<dbReference type="AlphaFoldDB" id="A0AAV9GXU4"/>
<evidence type="ECO:0000256" key="12">
    <source>
        <dbReference type="ARBA" id="ARBA00022840"/>
    </source>
</evidence>
<keyword evidence="21" id="KW-1185">Reference proteome</keyword>
<dbReference type="PROSITE" id="PS00166">
    <property type="entry name" value="ENOYL_COA_HYDRATASE"/>
    <property type="match status" value="1"/>
</dbReference>
<evidence type="ECO:0000256" key="4">
    <source>
        <dbReference type="ARBA" id="ARBA00004778"/>
    </source>
</evidence>
<dbReference type="GO" id="GO:0050354">
    <property type="term" value="F:triokinase activity"/>
    <property type="evidence" value="ECO:0007669"/>
    <property type="project" value="UniProtKB-EC"/>
</dbReference>
<evidence type="ECO:0000313" key="20">
    <source>
        <dbReference type="EMBL" id="KAK4453205.1"/>
    </source>
</evidence>
<keyword evidence="10" id="KW-0319">Glycerol metabolism</keyword>
<dbReference type="GO" id="GO:0005739">
    <property type="term" value="C:mitochondrion"/>
    <property type="evidence" value="ECO:0007669"/>
    <property type="project" value="UniProtKB-SubCell"/>
</dbReference>
<comment type="pathway">
    <text evidence="4">Polyol metabolism; glycerol fermentation; glycerone phosphate from glycerol (oxidative route): step 2/2.</text>
</comment>
<comment type="catalytic activity">
    <reaction evidence="1">
        <text>3-hydroxy-2-methylpropanoyl-CoA + H2O = 3-hydroxy-2-methylpropanoate + CoA + H(+)</text>
        <dbReference type="Rhea" id="RHEA:20888"/>
        <dbReference type="ChEBI" id="CHEBI:11805"/>
        <dbReference type="ChEBI" id="CHEBI:15377"/>
        <dbReference type="ChEBI" id="CHEBI:15378"/>
        <dbReference type="ChEBI" id="CHEBI:57287"/>
        <dbReference type="ChEBI" id="CHEBI:57340"/>
        <dbReference type="EC" id="3.1.2.4"/>
    </reaction>
</comment>
<evidence type="ECO:0000256" key="11">
    <source>
        <dbReference type="ARBA" id="ARBA00022801"/>
    </source>
</evidence>
<sequence>MSAKHFINDPTHLVNTALYSSTLLNPSLALDPLNKIIYRRPSTSDSSQKVSLVSGGGSGHEPSFASMVGPGLLSAAVAGTIFASPSAEQVRAAIMGREDRGVLVTVMNYTGDVLNFGLAVEKAKAAGVNVEIVVVGDDVGVGRTKGGKVGRRGIAGTVLVHKIAGALAARGWGNVVSVGASLGHVHVPGRKVDGMEEGLKEGEAGSGREVLGLGGLEDADRGFLKVNSNEVVLLVNNLGGVSVLEMGGIVAEVPVRILRFSITLLNVLLDDPAEATGWSAPISKRTWEEKNTATRDEDPTIEGEVKTSGLKVDAKAAQEALVRGLETVIAVEPEVTRYDTLRGAEAVIEHLTSKPLSGDATVDVAQIVPVVEMSMDGTSGALYAIFLNSLADAAVWAAALKQSCDALSKYTPARPGDRTLVDALYPFVEVLEKTGDAAAGTKGMRARLGRTVYVGGSGFEEVPDPGAWGLASFFLGLAGVNRGEGAAADEEWEKFRPSISIAAATMPLRAKILSHPQMSTQASLASPNILKPVEGDEPSDVVFNSLYGLRSIELNRPKKHNALNGSMIRKIGPRMLEWAKSDMANIIVIKGTGPKAFCAGGDVAALVRWNAEGSAGQKRSTDYFALEYQLDHLIATYSKPVVAVMDGITMGGGVGLSIHAPFRIATERTVFSMPETTIGFFPDVGASFFLPRMAGELGTYLALTSDRVTGANVFYSGLATHYLHSTSLPALESRLAELRFHDSQSHEDRLAIINATIEEFCTGLPYDEPIFLGGELRKAIDRCFKFNNVDDILSALKEEQDNAVKTENKNMQQWAERTLDALRKRSPTSVHVTLRQMRIGRNWTIAETFRREHQVAAKFMKKHDFNEGVTALLIEKRDAKWDPASLDDIYTQDKIAEPYFEVENDPPKLELLNDTNYREYEHNFGVPTEKEVEALVAEGIYDMTKLLEHFMDKTRAKQGVREVVSEIIDRKTVPTKDGILGWSYN</sequence>
<dbReference type="EC" id="2.7.1.28" evidence="8"/>
<feature type="coiled-coil region" evidence="17">
    <location>
        <begin position="789"/>
        <end position="817"/>
    </location>
</feature>
<dbReference type="EC" id="2.7.1.29" evidence="7"/>
<dbReference type="PROSITE" id="PS51480">
    <property type="entry name" value="DHAL"/>
    <property type="match status" value="1"/>
</dbReference>
<feature type="domain" description="DhaL" evidence="18">
    <location>
        <begin position="302"/>
        <end position="479"/>
    </location>
</feature>
<dbReference type="GO" id="GO:0004371">
    <property type="term" value="F:glycerone kinase activity"/>
    <property type="evidence" value="ECO:0007669"/>
    <property type="project" value="UniProtKB-EC"/>
</dbReference>
<dbReference type="Pfam" id="PF02734">
    <property type="entry name" value="Dak2"/>
    <property type="match status" value="1"/>
</dbReference>
<evidence type="ECO:0000259" key="18">
    <source>
        <dbReference type="PROSITE" id="PS51480"/>
    </source>
</evidence>
<proteinExistence type="inferred from homology"/>
<dbReference type="GO" id="GO:0006574">
    <property type="term" value="P:L-valine catabolic process"/>
    <property type="evidence" value="ECO:0007669"/>
    <property type="project" value="TreeGrafter"/>
</dbReference>
<dbReference type="CDD" id="cd06558">
    <property type="entry name" value="crotonase-like"/>
    <property type="match status" value="1"/>
</dbReference>
<dbReference type="EC" id="3.1.2.4" evidence="6"/>
<organism evidence="20 21">
    <name type="scientific">Podospora aff. communis PSN243</name>
    <dbReference type="NCBI Taxonomy" id="3040156"/>
    <lineage>
        <taxon>Eukaryota</taxon>
        <taxon>Fungi</taxon>
        <taxon>Dikarya</taxon>
        <taxon>Ascomycota</taxon>
        <taxon>Pezizomycotina</taxon>
        <taxon>Sordariomycetes</taxon>
        <taxon>Sordariomycetidae</taxon>
        <taxon>Sordariales</taxon>
        <taxon>Podosporaceae</taxon>
        <taxon>Podospora</taxon>
    </lineage>
</organism>
<feature type="domain" description="DhaK" evidence="19">
    <location>
        <begin position="9"/>
        <end position="310"/>
    </location>
</feature>
<comment type="caution">
    <text evidence="20">The sequence shown here is derived from an EMBL/GenBank/DDBJ whole genome shotgun (WGS) entry which is preliminary data.</text>
</comment>
<dbReference type="Gene3D" id="3.40.50.10440">
    <property type="entry name" value="Dihydroxyacetone kinase, domain 1"/>
    <property type="match status" value="1"/>
</dbReference>
<evidence type="ECO:0000256" key="17">
    <source>
        <dbReference type="SAM" id="Coils"/>
    </source>
</evidence>
<protein>
    <recommendedName>
        <fullName evidence="14">3-hydroxyisobutyryl-coenzyme A hydrolase</fullName>
        <ecNumber evidence="8">2.7.1.28</ecNumber>
        <ecNumber evidence="7">2.7.1.29</ecNumber>
        <ecNumber evidence="6">3.1.2.4</ecNumber>
    </recommendedName>
</protein>
<dbReference type="SUPFAM" id="SSF101473">
    <property type="entry name" value="DhaL-like"/>
    <property type="match status" value="1"/>
</dbReference>
<keyword evidence="13" id="KW-0496">Mitochondrion</keyword>
<dbReference type="InterPro" id="IPR018376">
    <property type="entry name" value="Enoyl-CoA_hyd/isom_CS"/>
</dbReference>
<evidence type="ECO:0000256" key="8">
    <source>
        <dbReference type="ARBA" id="ARBA00012110"/>
    </source>
</evidence>
<dbReference type="SUPFAM" id="SSF82549">
    <property type="entry name" value="DAK1/DegV-like"/>
    <property type="match status" value="1"/>
</dbReference>
<dbReference type="SMART" id="SM01120">
    <property type="entry name" value="Dak2"/>
    <property type="match status" value="1"/>
</dbReference>
<dbReference type="EMBL" id="MU865921">
    <property type="protein sequence ID" value="KAK4453205.1"/>
    <property type="molecule type" value="Genomic_DNA"/>
</dbReference>
<dbReference type="GO" id="GO:0003860">
    <property type="term" value="F:3-hydroxyisobutyryl-CoA hydrolase activity"/>
    <property type="evidence" value="ECO:0007669"/>
    <property type="project" value="UniProtKB-EC"/>
</dbReference>
<name>A0AAV9GXU4_9PEZI</name>
<reference evidence="20" key="1">
    <citation type="journal article" date="2023" name="Mol. Phylogenet. Evol.">
        <title>Genome-scale phylogeny and comparative genomics of the fungal order Sordariales.</title>
        <authorList>
            <person name="Hensen N."/>
            <person name="Bonometti L."/>
            <person name="Westerberg I."/>
            <person name="Brannstrom I.O."/>
            <person name="Guillou S."/>
            <person name="Cros-Aarteil S."/>
            <person name="Calhoun S."/>
            <person name="Haridas S."/>
            <person name="Kuo A."/>
            <person name="Mondo S."/>
            <person name="Pangilinan J."/>
            <person name="Riley R."/>
            <person name="LaButti K."/>
            <person name="Andreopoulos B."/>
            <person name="Lipzen A."/>
            <person name="Chen C."/>
            <person name="Yan M."/>
            <person name="Daum C."/>
            <person name="Ng V."/>
            <person name="Clum A."/>
            <person name="Steindorff A."/>
            <person name="Ohm R.A."/>
            <person name="Martin F."/>
            <person name="Silar P."/>
            <person name="Natvig D.O."/>
            <person name="Lalanne C."/>
            <person name="Gautier V."/>
            <person name="Ament-Velasquez S.L."/>
            <person name="Kruys A."/>
            <person name="Hutchinson M.I."/>
            <person name="Powell A.J."/>
            <person name="Barry K."/>
            <person name="Miller A.N."/>
            <person name="Grigoriev I.V."/>
            <person name="Debuchy R."/>
            <person name="Gladieux P."/>
            <person name="Hiltunen Thoren M."/>
            <person name="Johannesson H."/>
        </authorList>
    </citation>
    <scope>NUCLEOTIDE SEQUENCE</scope>
    <source>
        <strain evidence="20">PSN243</strain>
    </source>
</reference>
<dbReference type="PANTHER" id="PTHR43176">
    <property type="entry name" value="3-HYDROXYISOBUTYRYL-COA HYDROLASE-RELATED"/>
    <property type="match status" value="1"/>
</dbReference>
<evidence type="ECO:0000259" key="19">
    <source>
        <dbReference type="PROSITE" id="PS51481"/>
    </source>
</evidence>
<dbReference type="InterPro" id="IPR029045">
    <property type="entry name" value="ClpP/crotonase-like_dom_sf"/>
</dbReference>
<evidence type="ECO:0000256" key="14">
    <source>
        <dbReference type="ARBA" id="ARBA00031181"/>
    </source>
</evidence>
<evidence type="ECO:0000313" key="21">
    <source>
        <dbReference type="Proteomes" id="UP001321760"/>
    </source>
</evidence>
<evidence type="ECO:0000256" key="3">
    <source>
        <dbReference type="ARBA" id="ARBA00004173"/>
    </source>
</evidence>
<dbReference type="Proteomes" id="UP001321760">
    <property type="component" value="Unassembled WGS sequence"/>
</dbReference>
<dbReference type="Pfam" id="PF02733">
    <property type="entry name" value="Dak1"/>
    <property type="match status" value="1"/>
</dbReference>
<keyword evidence="9" id="KW-0547">Nucleotide-binding</keyword>
<comment type="similarity">
    <text evidence="5">Belongs to the dihydroxyacetone kinase (DAK) family.</text>
</comment>
<dbReference type="InterPro" id="IPR045004">
    <property type="entry name" value="ECH_dom"/>
</dbReference>
<dbReference type="Gene3D" id="3.90.226.10">
    <property type="entry name" value="2-enoyl-CoA Hydratase, Chain A, domain 1"/>
    <property type="match status" value="1"/>
</dbReference>
<dbReference type="SUPFAM" id="SSF52096">
    <property type="entry name" value="ClpP/crotonase"/>
    <property type="match status" value="1"/>
</dbReference>
<dbReference type="InterPro" id="IPR036117">
    <property type="entry name" value="DhaL_dom_sf"/>
</dbReference>
<dbReference type="FunFam" id="3.40.50.10440:FF:000002">
    <property type="entry name" value="Dihydroxyacetone kinase"/>
    <property type="match status" value="1"/>
</dbReference>
<accession>A0AAV9GXU4</accession>
<evidence type="ECO:0000256" key="2">
    <source>
        <dbReference type="ARBA" id="ARBA00003264"/>
    </source>
</evidence>
<evidence type="ECO:0000256" key="9">
    <source>
        <dbReference type="ARBA" id="ARBA00022741"/>
    </source>
</evidence>
<dbReference type="PANTHER" id="PTHR43176:SF3">
    <property type="entry name" value="3-HYDROXYISOBUTYRYL-COA HYDROLASE, MITOCHONDRIAL"/>
    <property type="match status" value="1"/>
</dbReference>
<evidence type="ECO:0000256" key="15">
    <source>
        <dbReference type="ARBA" id="ARBA00047974"/>
    </source>
</evidence>
<dbReference type="InterPro" id="IPR004006">
    <property type="entry name" value="DhaK_dom"/>
</dbReference>